<reference evidence="5" key="2">
    <citation type="submission" date="2018-03" db="EMBL/GenBank/DDBJ databases">
        <authorList>
            <person name="Keele B.F."/>
        </authorList>
    </citation>
    <scope>NUCLEOTIDE SEQUENCE</scope>
    <source>
        <strain evidence="5">SNUC 4337</strain>
    </source>
</reference>
<evidence type="ECO:0000313" key="6">
    <source>
        <dbReference type="Proteomes" id="UP000240400"/>
    </source>
</evidence>
<evidence type="ECO:0000256" key="2">
    <source>
        <dbReference type="ARBA" id="ARBA00023287"/>
    </source>
</evidence>
<keyword evidence="2" id="KW-0178">Competence</keyword>
<protein>
    <submittedName>
        <fullName evidence="5">Prepilin-type N-terminal cleavage/methylation domain-containing protein</fullName>
    </submittedName>
</protein>
<dbReference type="AlphaFoldDB" id="A0A2T4SCI1"/>
<dbReference type="NCBIfam" id="TIGR02532">
    <property type="entry name" value="IV_pilin_GFxxxE"/>
    <property type="match status" value="1"/>
</dbReference>
<evidence type="ECO:0000313" key="4">
    <source>
        <dbReference type="EMBL" id="MBO1226014.1"/>
    </source>
</evidence>
<dbReference type="GO" id="GO:0030420">
    <property type="term" value="P:establishment of competence for transformation"/>
    <property type="evidence" value="ECO:0007669"/>
    <property type="project" value="UniProtKB-KW"/>
</dbReference>
<dbReference type="EMBL" id="PZHR01000011">
    <property type="protein sequence ID" value="PTK60035.1"/>
    <property type="molecule type" value="Genomic_DNA"/>
</dbReference>
<dbReference type="OrthoDB" id="2412425at2"/>
<evidence type="ECO:0000313" key="5">
    <source>
        <dbReference type="EMBL" id="PTK60035.1"/>
    </source>
</evidence>
<comment type="subcellular location">
    <subcellularLocation>
        <location evidence="1">Cell surface</location>
    </subcellularLocation>
</comment>
<dbReference type="InterPro" id="IPR016785">
    <property type="entry name" value="ComGD"/>
</dbReference>
<keyword evidence="7" id="KW-1185">Reference proteome</keyword>
<organism evidence="5 6">
    <name type="scientific">Staphylococcus nepalensis</name>
    <dbReference type="NCBI Taxonomy" id="214473"/>
    <lineage>
        <taxon>Bacteria</taxon>
        <taxon>Bacillati</taxon>
        <taxon>Bacillota</taxon>
        <taxon>Bacilli</taxon>
        <taxon>Bacillales</taxon>
        <taxon>Staphylococcaceae</taxon>
        <taxon>Staphylococcus</taxon>
    </lineage>
</organism>
<dbReference type="InterPro" id="IPR012902">
    <property type="entry name" value="N_methyl_site"/>
</dbReference>
<proteinExistence type="predicted"/>
<name>A0A2T4SCI1_9STAP</name>
<sequence>MQTSKAFTLTEILFVMGIISVLLIVQVNHLSSKKETRETANPFMNSLILKLNYLKSKAIKDGKPITLIFNHYSNKITVKEPSIENNDIKLPDHSFIYPQTNINYLTFDSKGNTNKFGTVYISVNKVIYKVVFHIEKGRMRYEKKKN</sequence>
<dbReference type="GO" id="GO:0009986">
    <property type="term" value="C:cell surface"/>
    <property type="evidence" value="ECO:0007669"/>
    <property type="project" value="UniProtKB-SubCell"/>
</dbReference>
<reference evidence="4 7" key="3">
    <citation type="submission" date="2021-03" db="EMBL/GenBank/DDBJ databases">
        <title>Staphylococci and Mammaliicocci in bats.</title>
        <authorList>
            <person name="Fountain K."/>
        </authorList>
    </citation>
    <scope>NUCLEOTIDE SEQUENCE [LARGE SCALE GENOMIC DNA]</scope>
    <source>
        <strain evidence="4 7">18_1_E_SW</strain>
    </source>
</reference>
<dbReference type="Proteomes" id="UP000664081">
    <property type="component" value="Unassembled WGS sequence"/>
</dbReference>
<dbReference type="NCBIfam" id="NF040982">
    <property type="entry name" value="ComGD"/>
    <property type="match status" value="1"/>
</dbReference>
<dbReference type="GeneID" id="66776774"/>
<evidence type="ECO:0000313" key="7">
    <source>
        <dbReference type="Proteomes" id="UP000664081"/>
    </source>
</evidence>
<keyword evidence="3" id="KW-0472">Membrane</keyword>
<dbReference type="Proteomes" id="UP000240400">
    <property type="component" value="Unassembled WGS sequence"/>
</dbReference>
<reference evidence="5 6" key="1">
    <citation type="journal article" date="2016" name="Front. Microbiol.">
        <title>Comprehensive Phylogenetic Analysis of Bovine Non-aureus Staphylococci Species Based on Whole-Genome Sequencing.</title>
        <authorList>
            <person name="Naushad S."/>
            <person name="Barkema H.W."/>
            <person name="Luby C."/>
            <person name="Condas L.A."/>
            <person name="Nobrega D.B."/>
            <person name="Carson D.A."/>
            <person name="De Buck J."/>
        </authorList>
    </citation>
    <scope>NUCLEOTIDE SEQUENCE [LARGE SCALE GENOMIC DNA]</scope>
    <source>
        <strain evidence="5 6">SNUC 4337</strain>
    </source>
</reference>
<evidence type="ECO:0000256" key="1">
    <source>
        <dbReference type="ARBA" id="ARBA00004241"/>
    </source>
</evidence>
<evidence type="ECO:0000256" key="3">
    <source>
        <dbReference type="SAM" id="Phobius"/>
    </source>
</evidence>
<keyword evidence="3" id="KW-1133">Transmembrane helix</keyword>
<comment type="caution">
    <text evidence="5">The sequence shown here is derived from an EMBL/GenBank/DDBJ whole genome shotgun (WGS) entry which is preliminary data.</text>
</comment>
<keyword evidence="3" id="KW-0812">Transmembrane</keyword>
<dbReference type="PIRSF" id="PIRSF021292">
    <property type="entry name" value="Competence_ComGD"/>
    <property type="match status" value="1"/>
</dbReference>
<feature type="transmembrane region" description="Helical" evidence="3">
    <location>
        <begin position="6"/>
        <end position="25"/>
    </location>
</feature>
<dbReference type="RefSeq" id="WP_096809509.1">
    <property type="nucleotide sequence ID" value="NZ_CP017459.1"/>
</dbReference>
<gene>
    <name evidence="5" type="ORF">BUZ61_03730</name>
    <name evidence="4" type="ORF">J3T88_01580</name>
</gene>
<accession>A0A2T4SCI1</accession>
<dbReference type="EMBL" id="JAFNLT010000001">
    <property type="protein sequence ID" value="MBO1226014.1"/>
    <property type="molecule type" value="Genomic_DNA"/>
</dbReference>